<evidence type="ECO:0000313" key="9">
    <source>
        <dbReference type="Proteomes" id="UP000791440"/>
    </source>
</evidence>
<dbReference type="CDD" id="cd00685">
    <property type="entry name" value="Trans_IPPS_HT"/>
    <property type="match status" value="1"/>
</dbReference>
<accession>A0A921Z665</accession>
<dbReference type="GO" id="GO:0005737">
    <property type="term" value="C:cytoplasm"/>
    <property type="evidence" value="ECO:0007669"/>
    <property type="project" value="TreeGrafter"/>
</dbReference>
<evidence type="ECO:0000256" key="7">
    <source>
        <dbReference type="RuleBase" id="RU004466"/>
    </source>
</evidence>
<dbReference type="GO" id="GO:0004337">
    <property type="term" value="F:(2E,6E)-farnesyl diphosphate synthase activity"/>
    <property type="evidence" value="ECO:0007669"/>
    <property type="project" value="TreeGrafter"/>
</dbReference>
<evidence type="ECO:0000313" key="8">
    <source>
        <dbReference type="EMBL" id="KAG6451964.1"/>
    </source>
</evidence>
<dbReference type="AlphaFoldDB" id="A0A921Z665"/>
<dbReference type="SFLD" id="SFLDG01017">
    <property type="entry name" value="Polyprenyl_Transferase_Like"/>
    <property type="match status" value="1"/>
</dbReference>
<reference evidence="8" key="2">
    <citation type="submission" date="2020-12" db="EMBL/GenBank/DDBJ databases">
        <authorList>
            <person name="Kanost M."/>
        </authorList>
    </citation>
    <scope>NUCLEOTIDE SEQUENCE</scope>
</reference>
<evidence type="ECO:0000256" key="5">
    <source>
        <dbReference type="ARBA" id="ARBA00033740"/>
    </source>
</evidence>
<reference evidence="8" key="1">
    <citation type="journal article" date="2016" name="Insect Biochem. Mol. Biol.">
        <title>Multifaceted biological insights from a draft genome sequence of the tobacco hornworm moth, Manduca sexta.</title>
        <authorList>
            <person name="Kanost M.R."/>
            <person name="Arrese E.L."/>
            <person name="Cao X."/>
            <person name="Chen Y.R."/>
            <person name="Chellapilla S."/>
            <person name="Goldsmith M.R."/>
            <person name="Grosse-Wilde E."/>
            <person name="Heckel D.G."/>
            <person name="Herndon N."/>
            <person name="Jiang H."/>
            <person name="Papanicolaou A."/>
            <person name="Qu J."/>
            <person name="Soulages J.L."/>
            <person name="Vogel H."/>
            <person name="Walters J."/>
            <person name="Waterhouse R.M."/>
            <person name="Ahn S.J."/>
            <person name="Almeida F.C."/>
            <person name="An C."/>
            <person name="Aqrawi P."/>
            <person name="Bretschneider A."/>
            <person name="Bryant W.B."/>
            <person name="Bucks S."/>
            <person name="Chao H."/>
            <person name="Chevignon G."/>
            <person name="Christen J.M."/>
            <person name="Clarke D.F."/>
            <person name="Dittmer N.T."/>
            <person name="Ferguson L.C.F."/>
            <person name="Garavelou S."/>
            <person name="Gordon K.H.J."/>
            <person name="Gunaratna R.T."/>
            <person name="Han Y."/>
            <person name="Hauser F."/>
            <person name="He Y."/>
            <person name="Heidel-Fischer H."/>
            <person name="Hirsh A."/>
            <person name="Hu Y."/>
            <person name="Jiang H."/>
            <person name="Kalra D."/>
            <person name="Klinner C."/>
            <person name="Konig C."/>
            <person name="Kovar C."/>
            <person name="Kroll A.R."/>
            <person name="Kuwar S.S."/>
            <person name="Lee S.L."/>
            <person name="Lehman R."/>
            <person name="Li K."/>
            <person name="Li Z."/>
            <person name="Liang H."/>
            <person name="Lovelace S."/>
            <person name="Lu Z."/>
            <person name="Mansfield J.H."/>
            <person name="McCulloch K.J."/>
            <person name="Mathew T."/>
            <person name="Morton B."/>
            <person name="Muzny D.M."/>
            <person name="Neunemann D."/>
            <person name="Ongeri F."/>
            <person name="Pauchet Y."/>
            <person name="Pu L.L."/>
            <person name="Pyrousis I."/>
            <person name="Rao X.J."/>
            <person name="Redding A."/>
            <person name="Roesel C."/>
            <person name="Sanchez-Gracia A."/>
            <person name="Schaack S."/>
            <person name="Shukla A."/>
            <person name="Tetreau G."/>
            <person name="Wang Y."/>
            <person name="Xiong G.H."/>
            <person name="Traut W."/>
            <person name="Walsh T.K."/>
            <person name="Worley K.C."/>
            <person name="Wu D."/>
            <person name="Wu W."/>
            <person name="Wu Y.Q."/>
            <person name="Zhang X."/>
            <person name="Zou Z."/>
            <person name="Zucker H."/>
            <person name="Briscoe A.D."/>
            <person name="Burmester T."/>
            <person name="Clem R.J."/>
            <person name="Feyereisen R."/>
            <person name="Grimmelikhuijzen C.J.P."/>
            <person name="Hamodrakas S.J."/>
            <person name="Hansson B.S."/>
            <person name="Huguet E."/>
            <person name="Jermiin L.S."/>
            <person name="Lan Q."/>
            <person name="Lehman H.K."/>
            <person name="Lorenzen M."/>
            <person name="Merzendorfer H."/>
            <person name="Michalopoulos I."/>
            <person name="Morton D.B."/>
            <person name="Muthukrishnan S."/>
            <person name="Oakeshott J.G."/>
            <person name="Palmer W."/>
            <person name="Park Y."/>
            <person name="Passarelli A.L."/>
            <person name="Rozas J."/>
            <person name="Schwartz L.M."/>
            <person name="Smith W."/>
            <person name="Southgate A."/>
            <person name="Vilcinskas A."/>
            <person name="Vogt R."/>
            <person name="Wang P."/>
            <person name="Werren J."/>
            <person name="Yu X.Q."/>
            <person name="Zhou J.J."/>
            <person name="Brown S.J."/>
            <person name="Scherer S.E."/>
            <person name="Richards S."/>
            <person name="Blissard G.W."/>
        </authorList>
    </citation>
    <scope>NUCLEOTIDE SEQUENCE</scope>
</reference>
<evidence type="ECO:0000256" key="6">
    <source>
        <dbReference type="ARBA" id="ARBA00034546"/>
    </source>
</evidence>
<dbReference type="GO" id="GO:0046872">
    <property type="term" value="F:metal ion binding"/>
    <property type="evidence" value="ECO:0007669"/>
    <property type="project" value="UniProtKB-KW"/>
</dbReference>
<dbReference type="SUPFAM" id="SSF48576">
    <property type="entry name" value="Terpenoid synthases"/>
    <property type="match status" value="1"/>
</dbReference>
<keyword evidence="4" id="KW-0460">Magnesium</keyword>
<dbReference type="PANTHER" id="PTHR11525:SF0">
    <property type="entry name" value="FARNESYL PYROPHOSPHATE SYNTHASE"/>
    <property type="match status" value="1"/>
</dbReference>
<organism evidence="8 9">
    <name type="scientific">Manduca sexta</name>
    <name type="common">Tobacco hawkmoth</name>
    <name type="synonym">Tobacco hornworm</name>
    <dbReference type="NCBI Taxonomy" id="7130"/>
    <lineage>
        <taxon>Eukaryota</taxon>
        <taxon>Metazoa</taxon>
        <taxon>Ecdysozoa</taxon>
        <taxon>Arthropoda</taxon>
        <taxon>Hexapoda</taxon>
        <taxon>Insecta</taxon>
        <taxon>Pterygota</taxon>
        <taxon>Neoptera</taxon>
        <taxon>Endopterygota</taxon>
        <taxon>Lepidoptera</taxon>
        <taxon>Glossata</taxon>
        <taxon>Ditrysia</taxon>
        <taxon>Bombycoidea</taxon>
        <taxon>Sphingidae</taxon>
        <taxon>Sphinginae</taxon>
        <taxon>Sphingini</taxon>
        <taxon>Manduca</taxon>
    </lineage>
</organism>
<dbReference type="GO" id="GO:0004161">
    <property type="term" value="F:dimethylallyltranstransferase activity"/>
    <property type="evidence" value="ECO:0007669"/>
    <property type="project" value="TreeGrafter"/>
</dbReference>
<dbReference type="SFLD" id="SFLDS00005">
    <property type="entry name" value="Isoprenoid_Synthase_Type_I"/>
    <property type="match status" value="1"/>
</dbReference>
<comment type="similarity">
    <text evidence="7">Belongs to the FPP/GGPP synthase family.</text>
</comment>
<keyword evidence="9" id="KW-1185">Reference proteome</keyword>
<dbReference type="InterPro" id="IPR039702">
    <property type="entry name" value="FPS1-like"/>
</dbReference>
<dbReference type="InterPro" id="IPR033749">
    <property type="entry name" value="Polyprenyl_synt_CS"/>
</dbReference>
<evidence type="ECO:0000256" key="3">
    <source>
        <dbReference type="ARBA" id="ARBA00022723"/>
    </source>
</evidence>
<dbReference type="GO" id="GO:0042811">
    <property type="term" value="P:pheromone biosynthetic process"/>
    <property type="evidence" value="ECO:0007669"/>
    <property type="project" value="UniProtKB-ARBA"/>
</dbReference>
<dbReference type="Proteomes" id="UP000791440">
    <property type="component" value="Unassembled WGS sequence"/>
</dbReference>
<keyword evidence="3" id="KW-0479">Metal-binding</keyword>
<dbReference type="EMBL" id="JH668416">
    <property type="protein sequence ID" value="KAG6451964.1"/>
    <property type="molecule type" value="Genomic_DNA"/>
</dbReference>
<dbReference type="InterPro" id="IPR000092">
    <property type="entry name" value="Polyprenyl_synt"/>
</dbReference>
<comment type="pathway">
    <text evidence="5">Pheromone biosynthesis.</text>
</comment>
<evidence type="ECO:0000256" key="2">
    <source>
        <dbReference type="ARBA" id="ARBA00022679"/>
    </source>
</evidence>
<evidence type="ECO:0000256" key="4">
    <source>
        <dbReference type="ARBA" id="ARBA00022842"/>
    </source>
</evidence>
<dbReference type="InterPro" id="IPR008949">
    <property type="entry name" value="Isoprenoid_synthase_dom_sf"/>
</dbReference>
<protein>
    <recommendedName>
        <fullName evidence="6">Farnesyl pyrophosphate synthase</fullName>
    </recommendedName>
</protein>
<sequence>MNSNKILRFVGKTRKIYGNYEALTRTAQRIPSRSMANVSLPEIAKEKETFQDAWPCIIDSLVTNPKFAQLPELASWVKKVLEYNLKGGKKIRGVTTVLAHELLEKPENVTDETMRLARIAGWCLEMLQSYMTMNDDIMDGSSTRRGMPCWYRIPDVGLGAINDAILVNCSIFEVLKMHFGNTIYYPEIVEIFNEALLYTSMGQRLDFMMAHNSMKDYSLFTIERYDSIVKYKTSYYTFKLPISLGLMLRKNGNKAHHKDIENICFGIGKLFQMQDDYIDCFGDESVTGKAGTDIQEGKCSWLAVHALQRCNNEQRAIFIQNYGAKEPEKVERIKQLYQQLQIPEVYRKEENDIYNSILEEIHALPSEIPPAIFYKVLDVIYKRTF</sequence>
<proteinExistence type="inferred from homology"/>
<comment type="cofactor">
    <cofactor evidence="1">
        <name>Mg(2+)</name>
        <dbReference type="ChEBI" id="CHEBI:18420"/>
    </cofactor>
</comment>
<keyword evidence="2 7" id="KW-0808">Transferase</keyword>
<dbReference type="GO" id="GO:0045337">
    <property type="term" value="P:farnesyl diphosphate biosynthetic process"/>
    <property type="evidence" value="ECO:0007669"/>
    <property type="project" value="TreeGrafter"/>
</dbReference>
<comment type="caution">
    <text evidence="8">The sequence shown here is derived from an EMBL/GenBank/DDBJ whole genome shotgun (WGS) entry which is preliminary data.</text>
</comment>
<dbReference type="PROSITE" id="PS00444">
    <property type="entry name" value="POLYPRENYL_SYNTHASE_2"/>
    <property type="match status" value="1"/>
</dbReference>
<dbReference type="Gene3D" id="1.10.600.10">
    <property type="entry name" value="Farnesyl Diphosphate Synthase"/>
    <property type="match status" value="1"/>
</dbReference>
<gene>
    <name evidence="8" type="ORF">O3G_MSEX007407</name>
</gene>
<dbReference type="PANTHER" id="PTHR11525">
    <property type="entry name" value="FARNESYL-PYROPHOSPHATE SYNTHETASE"/>
    <property type="match status" value="1"/>
</dbReference>
<evidence type="ECO:0000256" key="1">
    <source>
        <dbReference type="ARBA" id="ARBA00001946"/>
    </source>
</evidence>
<name>A0A921Z665_MANSE</name>
<dbReference type="Pfam" id="PF00348">
    <property type="entry name" value="polyprenyl_synt"/>
    <property type="match status" value="1"/>
</dbReference>